<dbReference type="Gene3D" id="6.10.280.80">
    <property type="entry name" value="NCX, peripheral helical region"/>
    <property type="match status" value="1"/>
</dbReference>
<sequence length="325" mass="34967">MALLLDLVLVIVSILFLWKGSDLLVDSASKIAFSLGISDLVIGLTVVAIGTSAPEFAVTVNAVLSGQNDISVSNVVGSNIFNLGFILGGTAWFRAVETTPKVVYRDGFFLIAITILLCYQLFEPFSNFSLPLAERTFSLTRYEGLLLFSLLTIYMTYLFVKKEPMEEDEIDHSPVKWLDWVLLLAGIGAVVYGGEILVNSASSVARTFGVSEWVIGVTIVAGGTSAPELATSLNAAIKGKHGLAIGNLVGSDIFNLLGVLGVAGMLKESMVVSAAAQSSMIMLVTMVIVVVIFMRTGWKVSRFEGFVLVTVNLVRWFYDFTGHSG</sequence>
<comment type="caution">
    <text evidence="7">The sequence shown here is derived from an EMBL/GenBank/DDBJ whole genome shotgun (WGS) entry which is preliminary data.</text>
</comment>
<dbReference type="Proteomes" id="UP000178449">
    <property type="component" value="Unassembled WGS sequence"/>
</dbReference>
<dbReference type="InterPro" id="IPR004837">
    <property type="entry name" value="NaCa_Exmemb"/>
</dbReference>
<dbReference type="PANTHER" id="PTHR10846">
    <property type="entry name" value="SODIUM/POTASSIUM/CALCIUM EXCHANGER"/>
    <property type="match status" value="1"/>
</dbReference>
<dbReference type="NCBIfam" id="TIGR00367">
    <property type="entry name" value="calcium/sodium antiporter"/>
    <property type="match status" value="1"/>
</dbReference>
<feature type="transmembrane region" description="Helical" evidence="5">
    <location>
        <begin position="102"/>
        <end position="122"/>
    </location>
</feature>
<proteinExistence type="predicted"/>
<dbReference type="Pfam" id="PF01699">
    <property type="entry name" value="Na_Ca_ex"/>
    <property type="match status" value="2"/>
</dbReference>
<evidence type="ECO:0000256" key="1">
    <source>
        <dbReference type="ARBA" id="ARBA00004141"/>
    </source>
</evidence>
<comment type="subcellular location">
    <subcellularLocation>
        <location evidence="1">Membrane</location>
        <topology evidence="1">Multi-pass membrane protein</topology>
    </subcellularLocation>
</comment>
<protein>
    <submittedName>
        <fullName evidence="7">Conjugal transfer protein TraR</fullName>
    </submittedName>
</protein>
<dbReference type="InterPro" id="IPR004481">
    <property type="entry name" value="K/Na/Ca-exchanger"/>
</dbReference>
<accession>A0A1F6GGE2</accession>
<feature type="transmembrane region" description="Helical" evidence="5">
    <location>
        <begin position="32"/>
        <end position="50"/>
    </location>
</feature>
<name>A0A1F6GGE2_9PROT</name>
<dbReference type="InterPro" id="IPR044880">
    <property type="entry name" value="NCX_ion-bd_dom_sf"/>
</dbReference>
<keyword evidence="3 5" id="KW-1133">Transmembrane helix</keyword>
<feature type="transmembrane region" description="Helical" evidence="5">
    <location>
        <begin position="272"/>
        <end position="294"/>
    </location>
</feature>
<feature type="transmembrane region" description="Helical" evidence="5">
    <location>
        <begin position="180"/>
        <end position="201"/>
    </location>
</feature>
<evidence type="ECO:0000256" key="5">
    <source>
        <dbReference type="SAM" id="Phobius"/>
    </source>
</evidence>
<keyword evidence="4 5" id="KW-0472">Membrane</keyword>
<feature type="transmembrane region" description="Helical" evidence="5">
    <location>
        <begin position="243"/>
        <end position="266"/>
    </location>
</feature>
<gene>
    <name evidence="7" type="ORF">A2527_10225</name>
</gene>
<feature type="transmembrane region" description="Helical" evidence="5">
    <location>
        <begin position="70"/>
        <end position="93"/>
    </location>
</feature>
<feature type="transmembrane region" description="Helical" evidence="5">
    <location>
        <begin position="6"/>
        <end position="25"/>
    </location>
</feature>
<evidence type="ECO:0000313" key="8">
    <source>
        <dbReference type="Proteomes" id="UP000178449"/>
    </source>
</evidence>
<evidence type="ECO:0000256" key="3">
    <source>
        <dbReference type="ARBA" id="ARBA00022989"/>
    </source>
</evidence>
<dbReference type="STRING" id="1817772.A2527_10225"/>
<keyword evidence="2 5" id="KW-0812">Transmembrane</keyword>
<evidence type="ECO:0000313" key="7">
    <source>
        <dbReference type="EMBL" id="OGG97183.1"/>
    </source>
</evidence>
<dbReference type="GO" id="GO:0005262">
    <property type="term" value="F:calcium channel activity"/>
    <property type="evidence" value="ECO:0007669"/>
    <property type="project" value="TreeGrafter"/>
</dbReference>
<evidence type="ECO:0000256" key="2">
    <source>
        <dbReference type="ARBA" id="ARBA00022692"/>
    </source>
</evidence>
<dbReference type="Gene3D" id="1.20.1420.30">
    <property type="entry name" value="NCX, central ion-binding region"/>
    <property type="match status" value="1"/>
</dbReference>
<feature type="domain" description="Sodium/calcium exchanger membrane region" evidence="6">
    <location>
        <begin position="7"/>
        <end position="159"/>
    </location>
</feature>
<dbReference type="GO" id="GO:0006874">
    <property type="term" value="P:intracellular calcium ion homeostasis"/>
    <property type="evidence" value="ECO:0007669"/>
    <property type="project" value="TreeGrafter"/>
</dbReference>
<dbReference type="PANTHER" id="PTHR10846:SF8">
    <property type="entry name" value="INNER MEMBRANE PROTEIN YRBG"/>
    <property type="match status" value="1"/>
</dbReference>
<dbReference type="AlphaFoldDB" id="A0A1F6GGE2"/>
<dbReference type="GO" id="GO:0005886">
    <property type="term" value="C:plasma membrane"/>
    <property type="evidence" value="ECO:0007669"/>
    <property type="project" value="TreeGrafter"/>
</dbReference>
<feature type="transmembrane region" description="Helical" evidence="5">
    <location>
        <begin position="142"/>
        <end position="160"/>
    </location>
</feature>
<organism evidence="7 8">
    <name type="scientific">Candidatus Lambdaproteobacteria bacterium RIFOXYD2_FULL_50_16</name>
    <dbReference type="NCBI Taxonomy" id="1817772"/>
    <lineage>
        <taxon>Bacteria</taxon>
        <taxon>Pseudomonadati</taxon>
        <taxon>Pseudomonadota</taxon>
        <taxon>Candidatus Lambdaproteobacteria</taxon>
    </lineage>
</organism>
<evidence type="ECO:0000256" key="4">
    <source>
        <dbReference type="ARBA" id="ARBA00023136"/>
    </source>
</evidence>
<dbReference type="GO" id="GO:0008273">
    <property type="term" value="F:calcium, potassium:sodium antiporter activity"/>
    <property type="evidence" value="ECO:0007669"/>
    <property type="project" value="TreeGrafter"/>
</dbReference>
<dbReference type="EMBL" id="MFNE01000003">
    <property type="protein sequence ID" value="OGG97183.1"/>
    <property type="molecule type" value="Genomic_DNA"/>
</dbReference>
<evidence type="ECO:0000259" key="6">
    <source>
        <dbReference type="Pfam" id="PF01699"/>
    </source>
</evidence>
<reference evidence="7 8" key="1">
    <citation type="journal article" date="2016" name="Nat. Commun.">
        <title>Thousands of microbial genomes shed light on interconnected biogeochemical processes in an aquifer system.</title>
        <authorList>
            <person name="Anantharaman K."/>
            <person name="Brown C.T."/>
            <person name="Hug L.A."/>
            <person name="Sharon I."/>
            <person name="Castelle C.J."/>
            <person name="Probst A.J."/>
            <person name="Thomas B.C."/>
            <person name="Singh A."/>
            <person name="Wilkins M.J."/>
            <person name="Karaoz U."/>
            <person name="Brodie E.L."/>
            <person name="Williams K.H."/>
            <person name="Hubbard S.S."/>
            <person name="Banfield J.F."/>
        </authorList>
    </citation>
    <scope>NUCLEOTIDE SEQUENCE [LARGE SCALE GENOMIC DNA]</scope>
</reference>
<feature type="domain" description="Sodium/calcium exchanger membrane region" evidence="6">
    <location>
        <begin position="180"/>
        <end position="311"/>
    </location>
</feature>